<proteinExistence type="predicted"/>
<accession>A0A9P9K591</accession>
<organism evidence="1 2">
    <name type="scientific">Fusarium redolens</name>
    <dbReference type="NCBI Taxonomy" id="48865"/>
    <lineage>
        <taxon>Eukaryota</taxon>
        <taxon>Fungi</taxon>
        <taxon>Dikarya</taxon>
        <taxon>Ascomycota</taxon>
        <taxon>Pezizomycotina</taxon>
        <taxon>Sordariomycetes</taxon>
        <taxon>Hypocreomycetidae</taxon>
        <taxon>Hypocreales</taxon>
        <taxon>Nectriaceae</taxon>
        <taxon>Fusarium</taxon>
        <taxon>Fusarium redolens species complex</taxon>
    </lineage>
</organism>
<comment type="caution">
    <text evidence="1">The sequence shown here is derived from an EMBL/GenBank/DDBJ whole genome shotgun (WGS) entry which is preliminary data.</text>
</comment>
<keyword evidence="2" id="KW-1185">Reference proteome</keyword>
<reference evidence="1" key="1">
    <citation type="journal article" date="2021" name="Nat. Commun.">
        <title>Genetic determinants of endophytism in the Arabidopsis root mycobiome.</title>
        <authorList>
            <person name="Mesny F."/>
            <person name="Miyauchi S."/>
            <person name="Thiergart T."/>
            <person name="Pickel B."/>
            <person name="Atanasova L."/>
            <person name="Karlsson M."/>
            <person name="Huettel B."/>
            <person name="Barry K.W."/>
            <person name="Haridas S."/>
            <person name="Chen C."/>
            <person name="Bauer D."/>
            <person name="Andreopoulos W."/>
            <person name="Pangilinan J."/>
            <person name="LaButti K."/>
            <person name="Riley R."/>
            <person name="Lipzen A."/>
            <person name="Clum A."/>
            <person name="Drula E."/>
            <person name="Henrissat B."/>
            <person name="Kohler A."/>
            <person name="Grigoriev I.V."/>
            <person name="Martin F.M."/>
            <person name="Hacquard S."/>
        </authorList>
    </citation>
    <scope>NUCLEOTIDE SEQUENCE</scope>
    <source>
        <strain evidence="1">MPI-CAGE-AT-0023</strain>
    </source>
</reference>
<dbReference type="OrthoDB" id="4457531at2759"/>
<name>A0A9P9K591_FUSRE</name>
<dbReference type="RefSeq" id="XP_046047693.1">
    <property type="nucleotide sequence ID" value="XM_046199757.1"/>
</dbReference>
<dbReference type="AlphaFoldDB" id="A0A9P9K591"/>
<evidence type="ECO:0000313" key="1">
    <source>
        <dbReference type="EMBL" id="KAH7244470.1"/>
    </source>
</evidence>
<sequence length="323" mass="34686">MSNRDPSKPSLEALTDGRHPFSLPWGHDVRVLLGGFKVEDMSKQKGPWTRTSAFEISGSEMLAIVPDTKGGSMSYRDGMTTSSETSDDHLSASLGLTVGYPFLNASVTGDYDRNVMESHNSIRASRNASCRLGRIVLDQPPPLSIAAKSMVQSQGPRQFANVYGDYYVSGYELGADAGASLSATTESKESEERLAITVKVKALFFDKALPEVVTTTNSAHSSSCITFVGYSTLGNSKRSVEAKDLSPMGLGGLQKISTSFLQEVGALEVTARKEMKKLGLVDGQLLSLDQCSEICKSGLVVQLLLAPYHRLVEFVELAAASIS</sequence>
<protein>
    <submittedName>
        <fullName evidence="1">Uncharacterized protein</fullName>
    </submittedName>
</protein>
<dbReference type="Proteomes" id="UP000720189">
    <property type="component" value="Unassembled WGS sequence"/>
</dbReference>
<dbReference type="GeneID" id="70229711"/>
<gene>
    <name evidence="1" type="ORF">BKA55DRAFT_692270</name>
</gene>
<evidence type="ECO:0000313" key="2">
    <source>
        <dbReference type="Proteomes" id="UP000720189"/>
    </source>
</evidence>
<dbReference type="EMBL" id="JAGMUX010000011">
    <property type="protein sequence ID" value="KAH7244470.1"/>
    <property type="molecule type" value="Genomic_DNA"/>
</dbReference>